<reference evidence="2 4" key="1">
    <citation type="submission" date="2006-04" db="EMBL/GenBank/DDBJ databases">
        <authorList>
            <person name="Nierman W.C."/>
        </authorList>
    </citation>
    <scope>NUCLEOTIDE SEQUENCE [LARGE SCALE GENOMIC DNA]</scope>
    <source>
        <strain evidence="2 4">DW4/3-1</strain>
    </source>
</reference>
<accession>Q08RD0</accession>
<dbReference type="eggNOG" id="COG1141">
    <property type="taxonomic scope" value="Bacteria"/>
</dbReference>
<keyword evidence="3" id="KW-1185">Reference proteome</keyword>
<dbReference type="RefSeq" id="WP_002618241.1">
    <property type="nucleotide sequence ID" value="NC_014623.1"/>
</dbReference>
<evidence type="ECO:0000313" key="2">
    <source>
        <dbReference type="EMBL" id="EAU63032.1"/>
    </source>
</evidence>
<evidence type="ECO:0000313" key="1">
    <source>
        <dbReference type="EMBL" id="ADO68068.1"/>
    </source>
</evidence>
<dbReference type="Pfam" id="PF13370">
    <property type="entry name" value="Fer4_13"/>
    <property type="match status" value="1"/>
</dbReference>
<dbReference type="OrthoDB" id="9803319at2"/>
<protein>
    <submittedName>
        <fullName evidence="2">Conserved domain protein</fullName>
    </submittedName>
    <submittedName>
        <fullName evidence="1">Conserved uncharacterized protein</fullName>
    </submittedName>
</protein>
<dbReference type="KEGG" id="sur:STAUR_0259"/>
<dbReference type="Gene3D" id="3.30.70.20">
    <property type="match status" value="1"/>
</dbReference>
<dbReference type="EMBL" id="CP002271">
    <property type="protein sequence ID" value="ADO68068.1"/>
    <property type="molecule type" value="Genomic_DNA"/>
</dbReference>
<organism evidence="2 4">
    <name type="scientific">Stigmatella aurantiaca (strain DW4/3-1)</name>
    <dbReference type="NCBI Taxonomy" id="378806"/>
    <lineage>
        <taxon>Bacteria</taxon>
        <taxon>Pseudomonadati</taxon>
        <taxon>Myxococcota</taxon>
        <taxon>Myxococcia</taxon>
        <taxon>Myxococcales</taxon>
        <taxon>Cystobacterineae</taxon>
        <taxon>Archangiaceae</taxon>
        <taxon>Stigmatella</taxon>
    </lineage>
</organism>
<dbReference type="SUPFAM" id="SSF54862">
    <property type="entry name" value="4Fe-4S ferredoxins"/>
    <property type="match status" value="1"/>
</dbReference>
<dbReference type="STRING" id="378806.STAUR_0259"/>
<sequence length="80" mass="8591">MSGGTSLPRRWRVRVTENCAGCGMCAMAARRYFHLVDGHSQARHSEVDPDDAVIAAAELCPMNAIEVFDADTGAEVTPTP</sequence>
<dbReference type="Proteomes" id="UP000032702">
    <property type="component" value="Unassembled WGS sequence"/>
</dbReference>
<evidence type="ECO:0000313" key="3">
    <source>
        <dbReference type="Proteomes" id="UP000001351"/>
    </source>
</evidence>
<reference evidence="1 3" key="2">
    <citation type="journal article" date="2011" name="Mol. Biol. Evol.">
        <title>Comparative genomic analysis of fruiting body formation in Myxococcales.</title>
        <authorList>
            <person name="Huntley S."/>
            <person name="Hamann N."/>
            <person name="Wegener-Feldbrugge S."/>
            <person name="Treuner-Lange A."/>
            <person name="Kube M."/>
            <person name="Reinhardt R."/>
            <person name="Klages S."/>
            <person name="Muller R."/>
            <person name="Ronning C.M."/>
            <person name="Nierman W.C."/>
            <person name="Sogaard-Andersen L."/>
        </authorList>
    </citation>
    <scope>NUCLEOTIDE SEQUENCE [LARGE SCALE GENOMIC DNA]</scope>
    <source>
        <strain evidence="1 3">DW4/3-1</strain>
    </source>
</reference>
<proteinExistence type="predicted"/>
<dbReference type="AlphaFoldDB" id="Q08RD0"/>
<dbReference type="EMBL" id="AAMD01000188">
    <property type="protein sequence ID" value="EAU63032.1"/>
    <property type="molecule type" value="Genomic_DNA"/>
</dbReference>
<evidence type="ECO:0000313" key="4">
    <source>
        <dbReference type="Proteomes" id="UP000032702"/>
    </source>
</evidence>
<name>Q08RD0_STIAD</name>
<gene>
    <name evidence="1" type="ordered locus">STAUR_0259</name>
    <name evidence="2" type="ORF">STIAU_2742</name>
</gene>
<dbReference type="HOGENOM" id="CLU_139698_6_3_7"/>
<dbReference type="Proteomes" id="UP000001351">
    <property type="component" value="Chromosome"/>
</dbReference>